<evidence type="ECO:0000313" key="3">
    <source>
        <dbReference type="Proteomes" id="UP000835052"/>
    </source>
</evidence>
<accession>A0A8S1HDG6</accession>
<name>A0A8S1HDG6_9PELO</name>
<dbReference type="AlphaFoldDB" id="A0A8S1HDG6"/>
<protein>
    <submittedName>
        <fullName evidence="2">Uncharacterized protein</fullName>
    </submittedName>
</protein>
<feature type="compositionally biased region" description="Polar residues" evidence="1">
    <location>
        <begin position="1"/>
        <end position="13"/>
    </location>
</feature>
<sequence>MAHNSSTYCGKSEQSPKQERNPNQGLESSTRQATNSIGLHRIFAWRGSEALPVPLPTEARAEQGPARAALPAFLLLLQ</sequence>
<feature type="compositionally biased region" description="Polar residues" evidence="1">
    <location>
        <begin position="21"/>
        <end position="33"/>
    </location>
</feature>
<gene>
    <name evidence="2" type="ORF">CAUJ_LOCUS10645</name>
</gene>
<feature type="region of interest" description="Disordered" evidence="1">
    <location>
        <begin position="1"/>
        <end position="33"/>
    </location>
</feature>
<keyword evidence="3" id="KW-1185">Reference proteome</keyword>
<comment type="caution">
    <text evidence="2">The sequence shown here is derived from an EMBL/GenBank/DDBJ whole genome shotgun (WGS) entry which is preliminary data.</text>
</comment>
<dbReference type="EMBL" id="CAJGYM010000047">
    <property type="protein sequence ID" value="CAD6194726.1"/>
    <property type="molecule type" value="Genomic_DNA"/>
</dbReference>
<proteinExistence type="predicted"/>
<organism evidence="2 3">
    <name type="scientific">Caenorhabditis auriculariae</name>
    <dbReference type="NCBI Taxonomy" id="2777116"/>
    <lineage>
        <taxon>Eukaryota</taxon>
        <taxon>Metazoa</taxon>
        <taxon>Ecdysozoa</taxon>
        <taxon>Nematoda</taxon>
        <taxon>Chromadorea</taxon>
        <taxon>Rhabditida</taxon>
        <taxon>Rhabditina</taxon>
        <taxon>Rhabditomorpha</taxon>
        <taxon>Rhabditoidea</taxon>
        <taxon>Rhabditidae</taxon>
        <taxon>Peloderinae</taxon>
        <taxon>Caenorhabditis</taxon>
    </lineage>
</organism>
<dbReference type="Proteomes" id="UP000835052">
    <property type="component" value="Unassembled WGS sequence"/>
</dbReference>
<reference evidence="2" key="1">
    <citation type="submission" date="2020-10" db="EMBL/GenBank/DDBJ databases">
        <authorList>
            <person name="Kikuchi T."/>
        </authorList>
    </citation>
    <scope>NUCLEOTIDE SEQUENCE</scope>
    <source>
        <strain evidence="2">NKZ352</strain>
    </source>
</reference>
<evidence type="ECO:0000313" key="2">
    <source>
        <dbReference type="EMBL" id="CAD6194726.1"/>
    </source>
</evidence>
<evidence type="ECO:0000256" key="1">
    <source>
        <dbReference type="SAM" id="MobiDB-lite"/>
    </source>
</evidence>